<evidence type="ECO:0000313" key="2">
    <source>
        <dbReference type="Proteomes" id="UP000242791"/>
    </source>
</evidence>
<accession>A0A1J9R7N5</accession>
<dbReference type="EMBL" id="LGTZ01000656">
    <property type="protein sequence ID" value="OJD24012.1"/>
    <property type="molecule type" value="Genomic_DNA"/>
</dbReference>
<proteinExistence type="predicted"/>
<keyword evidence="2" id="KW-1185">Reference proteome</keyword>
<protein>
    <submittedName>
        <fullName evidence="1">Uncharacterized protein</fullName>
    </submittedName>
</protein>
<name>A0A1J9R7N5_9EURO</name>
<dbReference type="Proteomes" id="UP000242791">
    <property type="component" value="Unassembled WGS sequence"/>
</dbReference>
<gene>
    <name evidence="1" type="ORF">ACJ73_04630</name>
</gene>
<sequence>MRLKKAKVLGRGVKNDDIFSRALDWLYSKKRRKVLKVRDRNAVAATDLTENADAIPSDVSLLWQQALVQYHESTGKDL</sequence>
<comment type="caution">
    <text evidence="1">The sequence shown here is derived from an EMBL/GenBank/DDBJ whole genome shotgun (WGS) entry which is preliminary data.</text>
</comment>
<dbReference type="AlphaFoldDB" id="A0A1J9R7N5"/>
<reference evidence="1 2" key="1">
    <citation type="submission" date="2015-08" db="EMBL/GenBank/DDBJ databases">
        <title>Emmonsia species relationships and genome sequence.</title>
        <authorList>
            <person name="Cuomo C.A."/>
            <person name="Schwartz I.S."/>
            <person name="Kenyon C."/>
            <person name="De Hoog G.S."/>
            <person name="Govender N.P."/>
            <person name="Botha A."/>
            <person name="Moreno L."/>
            <person name="De Vries M."/>
            <person name="Munoz J.F."/>
            <person name="Stielow J.B."/>
        </authorList>
    </citation>
    <scope>NUCLEOTIDE SEQUENCE [LARGE SCALE GENOMIC DNA]</scope>
    <source>
        <strain evidence="1 2">EI222</strain>
    </source>
</reference>
<evidence type="ECO:0000313" key="1">
    <source>
        <dbReference type="EMBL" id="OJD24012.1"/>
    </source>
</evidence>
<organism evidence="1 2">
    <name type="scientific">Blastomyces percursus</name>
    <dbReference type="NCBI Taxonomy" id="1658174"/>
    <lineage>
        <taxon>Eukaryota</taxon>
        <taxon>Fungi</taxon>
        <taxon>Dikarya</taxon>
        <taxon>Ascomycota</taxon>
        <taxon>Pezizomycotina</taxon>
        <taxon>Eurotiomycetes</taxon>
        <taxon>Eurotiomycetidae</taxon>
        <taxon>Onygenales</taxon>
        <taxon>Ajellomycetaceae</taxon>
        <taxon>Blastomyces</taxon>
    </lineage>
</organism>
<dbReference type="VEuPathDB" id="FungiDB:ACJ73_04630"/>